<evidence type="ECO:0000259" key="2">
    <source>
        <dbReference type="Pfam" id="PF25597"/>
    </source>
</evidence>
<gene>
    <name evidence="3" type="ORF">Tci_019647</name>
</gene>
<dbReference type="Pfam" id="PF25597">
    <property type="entry name" value="SH3_retrovirus"/>
    <property type="match status" value="1"/>
</dbReference>
<dbReference type="AlphaFoldDB" id="A0A6L2KFI5"/>
<protein>
    <recommendedName>
        <fullName evidence="2">Retroviral polymerase SH3-like domain-containing protein</fullName>
    </recommendedName>
</protein>
<feature type="region of interest" description="Disordered" evidence="1">
    <location>
        <begin position="1"/>
        <end position="65"/>
    </location>
</feature>
<feature type="compositionally biased region" description="Polar residues" evidence="1">
    <location>
        <begin position="13"/>
        <end position="31"/>
    </location>
</feature>
<feature type="compositionally biased region" description="Polar residues" evidence="1">
    <location>
        <begin position="39"/>
        <end position="48"/>
    </location>
</feature>
<feature type="domain" description="Retroviral polymerase SH3-like" evidence="2">
    <location>
        <begin position="119"/>
        <end position="171"/>
    </location>
</feature>
<proteinExistence type="predicted"/>
<comment type="caution">
    <text evidence="3">The sequence shown here is derived from an EMBL/GenBank/DDBJ whole genome shotgun (WGS) entry which is preliminary data.</text>
</comment>
<dbReference type="InterPro" id="IPR057670">
    <property type="entry name" value="SH3_retrovirus"/>
</dbReference>
<organism evidence="3">
    <name type="scientific">Tanacetum cinerariifolium</name>
    <name type="common">Dalmatian daisy</name>
    <name type="synonym">Chrysanthemum cinerariifolium</name>
    <dbReference type="NCBI Taxonomy" id="118510"/>
    <lineage>
        <taxon>Eukaryota</taxon>
        <taxon>Viridiplantae</taxon>
        <taxon>Streptophyta</taxon>
        <taxon>Embryophyta</taxon>
        <taxon>Tracheophyta</taxon>
        <taxon>Spermatophyta</taxon>
        <taxon>Magnoliopsida</taxon>
        <taxon>eudicotyledons</taxon>
        <taxon>Gunneridae</taxon>
        <taxon>Pentapetalae</taxon>
        <taxon>asterids</taxon>
        <taxon>campanulids</taxon>
        <taxon>Asterales</taxon>
        <taxon>Asteraceae</taxon>
        <taxon>Asteroideae</taxon>
        <taxon>Anthemideae</taxon>
        <taxon>Anthemidinae</taxon>
        <taxon>Tanacetum</taxon>
    </lineage>
</organism>
<name>A0A6L2KFI5_TANCI</name>
<dbReference type="EMBL" id="BKCJ010002305">
    <property type="protein sequence ID" value="GEU47669.1"/>
    <property type="molecule type" value="Genomic_DNA"/>
</dbReference>
<evidence type="ECO:0000256" key="1">
    <source>
        <dbReference type="SAM" id="MobiDB-lite"/>
    </source>
</evidence>
<evidence type="ECO:0000313" key="3">
    <source>
        <dbReference type="EMBL" id="GEU47669.1"/>
    </source>
</evidence>
<accession>A0A6L2KFI5</accession>
<reference evidence="3" key="1">
    <citation type="journal article" date="2019" name="Sci. Rep.">
        <title>Draft genome of Tanacetum cinerariifolium, the natural source of mosquito coil.</title>
        <authorList>
            <person name="Yamashiro T."/>
            <person name="Shiraishi A."/>
            <person name="Satake H."/>
            <person name="Nakayama K."/>
        </authorList>
    </citation>
    <scope>NUCLEOTIDE SEQUENCE</scope>
</reference>
<sequence length="616" mass="70303">MVYSRRPKAPKSVGSSSKSTIIESRISNQSEPMKIGESVVSNVPSSSLIDCKKQSNKPKPKDTNQEKLSFSYGLCGPMRVKSINRKKYIPVIVDDYSRFTWVKFVRSKDKALEFIISEDLGKLKAKADFGIFIRYAPAKKAYQIYNRRTIHIMETIHVDFDELTTMAYEQSSSGSALHEMTSGTLNSGLVPQPSSSTPFVVIPNNVHSINQPPEHISKWTKDHPIDNAIGDPSRPISTRHQIQNEALFCYFDAFLSSVEPKSYKKALTKCCWIEAMQEKLNDFERIDVWELVPRPDRVMIITLKWIYKDVYISQSGRIVDPENLNYVYKLKKSLYGLKQTLKACYDLLSSFLLSQKFSKGTVDPTLFIKREGKDMLLQAWNEKYVSWNAEKSGRKRTSNGGNSLCYVSSFTLIINMEGIVDITEFFRKLKFICHWADPFKDLKWSNVPGVKLSSLFESDDTFSSLEALSDLYYLFGGFMYYLWSRELNITNFGPADRLEAYLRVFGWFFHFVHRSGDDMSYSCLIEYPKVSILSVYLVGMKCADMRVPPGRTSNALSIPRKFSASMFSSLIASVWASRICNGNLGCRVITNALTQSGLIRSFRLKASATTFTFPRW</sequence>